<name>A0A0M0K6A5_9EUKA</name>
<dbReference type="Pfam" id="PF13833">
    <property type="entry name" value="EF-hand_8"/>
    <property type="match status" value="1"/>
</dbReference>
<feature type="compositionally biased region" description="Basic and acidic residues" evidence="4">
    <location>
        <begin position="85"/>
        <end position="97"/>
    </location>
</feature>
<dbReference type="CDD" id="cd00136">
    <property type="entry name" value="PDZ_canonical"/>
    <property type="match status" value="2"/>
</dbReference>
<dbReference type="OrthoDB" id="10063653at2759"/>
<dbReference type="Pfam" id="PF00595">
    <property type="entry name" value="PDZ"/>
    <property type="match status" value="1"/>
</dbReference>
<dbReference type="AlphaFoldDB" id="A0A0M0K6A5"/>
<evidence type="ECO:0000256" key="1">
    <source>
        <dbReference type="ARBA" id="ARBA00022723"/>
    </source>
</evidence>
<organism evidence="7 8">
    <name type="scientific">Chrysochromulina tobinii</name>
    <dbReference type="NCBI Taxonomy" id="1460289"/>
    <lineage>
        <taxon>Eukaryota</taxon>
        <taxon>Haptista</taxon>
        <taxon>Haptophyta</taxon>
        <taxon>Prymnesiophyceae</taxon>
        <taxon>Prymnesiales</taxon>
        <taxon>Chrysochromulinaceae</taxon>
        <taxon>Chrysochromulina</taxon>
    </lineage>
</organism>
<dbReference type="Pfam" id="PF13499">
    <property type="entry name" value="EF-hand_7"/>
    <property type="match status" value="1"/>
</dbReference>
<dbReference type="InterPro" id="IPR036034">
    <property type="entry name" value="PDZ_sf"/>
</dbReference>
<dbReference type="SMART" id="SM00054">
    <property type="entry name" value="EFh"/>
    <property type="match status" value="4"/>
</dbReference>
<dbReference type="SMART" id="SM00228">
    <property type="entry name" value="PDZ"/>
    <property type="match status" value="2"/>
</dbReference>
<feature type="domain" description="EF-hand" evidence="6">
    <location>
        <begin position="592"/>
        <end position="627"/>
    </location>
</feature>
<feature type="domain" description="PDZ" evidence="5">
    <location>
        <begin position="230"/>
        <end position="282"/>
    </location>
</feature>
<gene>
    <name evidence="7" type="ORF">Ctob_011088</name>
</gene>
<dbReference type="Proteomes" id="UP000037460">
    <property type="component" value="Unassembled WGS sequence"/>
</dbReference>
<dbReference type="SUPFAM" id="SSF47473">
    <property type="entry name" value="EF-hand"/>
    <property type="match status" value="1"/>
</dbReference>
<feature type="domain" description="EF-hand" evidence="6">
    <location>
        <begin position="503"/>
        <end position="538"/>
    </location>
</feature>
<keyword evidence="8" id="KW-1185">Reference proteome</keyword>
<protein>
    <recommendedName>
        <fullName evidence="9">Calmodulin</fullName>
    </recommendedName>
</protein>
<evidence type="ECO:0000256" key="2">
    <source>
        <dbReference type="ARBA" id="ARBA00022737"/>
    </source>
</evidence>
<dbReference type="PROSITE" id="PS50106">
    <property type="entry name" value="PDZ"/>
    <property type="match status" value="2"/>
</dbReference>
<keyword evidence="1" id="KW-0479">Metal-binding</keyword>
<dbReference type="Gene3D" id="2.30.42.10">
    <property type="match status" value="2"/>
</dbReference>
<evidence type="ECO:0000259" key="5">
    <source>
        <dbReference type="PROSITE" id="PS50106"/>
    </source>
</evidence>
<dbReference type="Gene3D" id="1.10.238.10">
    <property type="entry name" value="EF-hand"/>
    <property type="match status" value="2"/>
</dbReference>
<feature type="domain" description="PDZ" evidence="5">
    <location>
        <begin position="321"/>
        <end position="399"/>
    </location>
</feature>
<evidence type="ECO:0000256" key="4">
    <source>
        <dbReference type="SAM" id="MobiDB-lite"/>
    </source>
</evidence>
<evidence type="ECO:0000313" key="7">
    <source>
        <dbReference type="EMBL" id="KOO34127.1"/>
    </source>
</evidence>
<dbReference type="PROSITE" id="PS50222">
    <property type="entry name" value="EF_HAND_2"/>
    <property type="match status" value="3"/>
</dbReference>
<dbReference type="InterPro" id="IPR018247">
    <property type="entry name" value="EF_Hand_1_Ca_BS"/>
</dbReference>
<keyword evidence="2" id="KW-0677">Repeat</keyword>
<keyword evidence="3" id="KW-0106">Calcium</keyword>
<feature type="region of interest" description="Disordered" evidence="4">
    <location>
        <begin position="409"/>
        <end position="444"/>
    </location>
</feature>
<reference evidence="8" key="1">
    <citation type="journal article" date="2015" name="PLoS Genet.">
        <title>Genome Sequence and Transcriptome Analyses of Chrysochromulina tobin: Metabolic Tools for Enhanced Algal Fitness in the Prominent Order Prymnesiales (Haptophyceae).</title>
        <authorList>
            <person name="Hovde B.T."/>
            <person name="Deodato C.R."/>
            <person name="Hunsperger H.M."/>
            <person name="Ryken S.A."/>
            <person name="Yost W."/>
            <person name="Jha R.K."/>
            <person name="Patterson J."/>
            <person name="Monnat R.J. Jr."/>
            <person name="Barlow S.B."/>
            <person name="Starkenburg S.R."/>
            <person name="Cattolico R.A."/>
        </authorList>
    </citation>
    <scope>NUCLEOTIDE SEQUENCE</scope>
    <source>
        <strain evidence="8">CCMP291</strain>
    </source>
</reference>
<dbReference type="InterPro" id="IPR001478">
    <property type="entry name" value="PDZ"/>
</dbReference>
<dbReference type="Pfam" id="PF17820">
    <property type="entry name" value="PDZ_6"/>
    <property type="match status" value="1"/>
</dbReference>
<dbReference type="SUPFAM" id="SSF50156">
    <property type="entry name" value="PDZ domain-like"/>
    <property type="match status" value="2"/>
</dbReference>
<dbReference type="EMBL" id="JWZX01001319">
    <property type="protein sequence ID" value="KOO34127.1"/>
    <property type="molecule type" value="Genomic_DNA"/>
</dbReference>
<evidence type="ECO:0000256" key="3">
    <source>
        <dbReference type="ARBA" id="ARBA00022837"/>
    </source>
</evidence>
<feature type="compositionally biased region" description="Low complexity" evidence="4">
    <location>
        <begin position="424"/>
        <end position="442"/>
    </location>
</feature>
<dbReference type="PROSITE" id="PS00018">
    <property type="entry name" value="EF_HAND_1"/>
    <property type="match status" value="3"/>
</dbReference>
<evidence type="ECO:0000259" key="6">
    <source>
        <dbReference type="PROSITE" id="PS50222"/>
    </source>
</evidence>
<dbReference type="CDD" id="cd00051">
    <property type="entry name" value="EFh"/>
    <property type="match status" value="2"/>
</dbReference>
<accession>A0A0M0K6A5</accession>
<proteinExistence type="predicted"/>
<evidence type="ECO:0000313" key="8">
    <source>
        <dbReference type="Proteomes" id="UP000037460"/>
    </source>
</evidence>
<comment type="caution">
    <text evidence="7">The sequence shown here is derived from an EMBL/GenBank/DDBJ whole genome shotgun (WGS) entry which is preliminary data.</text>
</comment>
<sequence>MGQAKSSNENRRKFKNIYDEQRVSDKRYKYEVALAEAAERAETVQEAQVDRAVKLAKAIGLSLLKVQRPPKVKFELGTPPLSKRSAKESSNEARRVEGVSNLDETDETDALAGAALGTALGDLGGGYGGSSALHLMKASLTARLATSAVELAVTERQLADAEQAYSASSAAASAPCAPCDSTTLEGLHGHIGAKILLREVEPESVAHFLNRQNPNELQPSPEGSRPEEKCVVLYRRPGESLGLRISVDREGGPPIISEVTAGSPAEVSGQIHLFDRLLAINGFPPGSPGARVPDHETRVEITILPADPTEAVEELAVETLSVTLEREPDEGFGVGMAFDGEAVILSAIGEGTPAMRCGLLRKGDLVVSINGEPVIASSNFGALIAQEATSISLELMRIVSGGVYEPAEREGAADEQAADDARGDAGAVMGARAHAPSPASSSGVMTTGNLVQSVVQAVFGEDLDKSDEALEAAFALVDVSPKMGTLDAHEMRAYIKSVYKNGIDDKTIDEMISKGDMDKDGELSLSEFKVIMRAGPKKSSGAIGGAVDAGVGATVDGVKATSSFLYSGLEKTLETLGVTAGFQAVFGEDIDRSDAGLEAAFASVDANQSGRIDSSEMRAFIQRLYEDDMPRRALDRTIAKMMAAADTNKDGEIDLNEFKIILRAGPKVSAAGKAAMATTAAAAPAKDIKLPSLERSLEHQLSEAAKVEEAQRMSELVFDQTLVRRDMMNESLGEWA</sequence>
<dbReference type="InterPro" id="IPR041489">
    <property type="entry name" value="PDZ_6"/>
</dbReference>
<feature type="domain" description="EF-hand" evidence="6">
    <location>
        <begin position="633"/>
        <end position="668"/>
    </location>
</feature>
<dbReference type="PANTHER" id="PTHR45942">
    <property type="entry name" value="PROTEIN PHOSPATASE 3 REGULATORY SUBUNIT B ALPHA ISOFORM TYPE 1"/>
    <property type="match status" value="1"/>
</dbReference>
<dbReference type="InterPro" id="IPR011992">
    <property type="entry name" value="EF-hand-dom_pair"/>
</dbReference>
<feature type="region of interest" description="Disordered" evidence="4">
    <location>
        <begin position="75"/>
        <end position="101"/>
    </location>
</feature>
<evidence type="ECO:0008006" key="9">
    <source>
        <dbReference type="Google" id="ProtNLM"/>
    </source>
</evidence>
<dbReference type="InterPro" id="IPR002048">
    <property type="entry name" value="EF_hand_dom"/>
</dbReference>
<dbReference type="GO" id="GO:0005509">
    <property type="term" value="F:calcium ion binding"/>
    <property type="evidence" value="ECO:0007669"/>
    <property type="project" value="InterPro"/>
</dbReference>